<dbReference type="OMA" id="LMFEACK"/>
<protein>
    <recommendedName>
        <fullName evidence="4">MHD domain-containing protein</fullName>
    </recommendedName>
</protein>
<comment type="caution">
    <text evidence="2">The sequence shown here is derived from an EMBL/GenBank/DDBJ whole genome shotgun (WGS) entry which is preliminary data.</text>
</comment>
<name>A0A6A5CFF4_NAEFO</name>
<dbReference type="PANTHER" id="PTHR37769">
    <property type="entry name" value="OS08G0243900 PROTEIN"/>
    <property type="match status" value="1"/>
</dbReference>
<dbReference type="VEuPathDB" id="AmoebaDB:NfTy_004640"/>
<reference evidence="2 3" key="1">
    <citation type="journal article" date="2019" name="Sci. Rep.">
        <title>Nanopore sequencing improves the draft genome of the human pathogenic amoeba Naegleria fowleri.</title>
        <authorList>
            <person name="Liechti N."/>
            <person name="Schurch N."/>
            <person name="Bruggmann R."/>
            <person name="Wittwer M."/>
        </authorList>
    </citation>
    <scope>NUCLEOTIDE SEQUENCE [LARGE SCALE GENOMIC DNA]</scope>
    <source>
        <strain evidence="2 3">ATCC 30894</strain>
    </source>
</reference>
<evidence type="ECO:0000313" key="2">
    <source>
        <dbReference type="EMBL" id="KAF0984039.1"/>
    </source>
</evidence>
<dbReference type="GeneID" id="68115172"/>
<evidence type="ECO:0000256" key="1">
    <source>
        <dbReference type="SAM" id="MobiDB-lite"/>
    </source>
</evidence>
<dbReference type="PANTHER" id="PTHR37769:SF1">
    <property type="entry name" value="OS08G0243900 PROTEIN"/>
    <property type="match status" value="1"/>
</dbReference>
<dbReference type="AlphaFoldDB" id="A0A6A5CFF4"/>
<keyword evidence="3" id="KW-1185">Reference proteome</keyword>
<dbReference type="VEuPathDB" id="AmoebaDB:FDP41_007954"/>
<dbReference type="OrthoDB" id="10254296at2759"/>
<dbReference type="VEuPathDB" id="AmoebaDB:NF0037430"/>
<organism evidence="2 3">
    <name type="scientific">Naegleria fowleri</name>
    <name type="common">Brain eating amoeba</name>
    <dbReference type="NCBI Taxonomy" id="5763"/>
    <lineage>
        <taxon>Eukaryota</taxon>
        <taxon>Discoba</taxon>
        <taxon>Heterolobosea</taxon>
        <taxon>Tetramitia</taxon>
        <taxon>Eutetramitia</taxon>
        <taxon>Vahlkampfiidae</taxon>
        <taxon>Naegleria</taxon>
    </lineage>
</organism>
<proteinExistence type="predicted"/>
<dbReference type="Proteomes" id="UP000444721">
    <property type="component" value="Unassembled WGS sequence"/>
</dbReference>
<sequence>MGVLSLFVQEQREPRLNLFLHSHHELSQNQAITISDHFAKQIATNTSARGEVFIAKKFRAVFILLNEVYVVTVCHKSDYPYDALRCANNAKLLMFEACKGVEVTVVNLYKKFGQIMLALEELINETNTFKPPSTSIEMVGKTKLGEAHHVSSQYNGSTSQAKANSVSTAVPPVDASQKKARRGTIRQMEKLISYTADEMWKEKQKQMEVHQKRFQILDKFKSPILTANNFQNGEQNGEHHKDEQASILPDPSDIVNFQFGYDFTAPDEEDALPSFNHRRAKSTNSSGSETNGISSFRKRQMEHITMGQQVFPLSDEEWHSLQAPTLPENLKPIFIPPANNVTTKLPPLPPSLIPLQPQPLRPQPAKTNTAFDRGDSKLISFEPFDLHGSSASSRVEGDDTEVDMSDEDVTFRSDKMTDSTNVVDSVYEYNPPKFNTHGSSSNVLFPTQPLQPMQPLQPLQPLQPTKITQPTNNALSSNFLDDVFGPMTSTNTANTAPSQNATSLLLGNILKPASTTGNNDTFVSSPPPNVINVWENGAVPPVPPVTSTPLNSQPIRKPVDNKVVTTNNNTVNMDNKESNLLQEIQNKQLNPVPKMPVFDPNELKKSIEQSQQKRAAVLPFKVVVTETVVKNMSGLTEEEYNFLGQIELILFNHESYRESDSYNFVLSLVNDQFNNSENFTKIAKIVCNPKLAKEVTDAENVTKHAFECNITGQEINPKTQSAILLKYKLKDHLNLVPFKLRPLYFMVTKDNQTMLTVTIDYIVNPATPLDKLSFLIRVAPALEQITLKSQSKPEGRWNATRQELLVNVDQPGPKGSVMAKFLLNKAVTDIGELQTEFLCKFNAKGLLGGFTVEGGESKRSIHNTVFLGGSEYNITTPSWKYKLTSENLNPQFASNK</sequence>
<evidence type="ECO:0008006" key="4">
    <source>
        <dbReference type="Google" id="ProtNLM"/>
    </source>
</evidence>
<accession>A0A6A5CFF4</accession>
<feature type="region of interest" description="Disordered" evidence="1">
    <location>
        <begin position="157"/>
        <end position="182"/>
    </location>
</feature>
<dbReference type="EMBL" id="VFQX01000004">
    <property type="protein sequence ID" value="KAF0984039.1"/>
    <property type="molecule type" value="Genomic_DNA"/>
</dbReference>
<dbReference type="RefSeq" id="XP_044568752.1">
    <property type="nucleotide sequence ID" value="XM_044711755.1"/>
</dbReference>
<gene>
    <name evidence="2" type="ORF">FDP41_007954</name>
</gene>
<evidence type="ECO:0000313" key="3">
    <source>
        <dbReference type="Proteomes" id="UP000444721"/>
    </source>
</evidence>
<feature type="compositionally biased region" description="Polar residues" evidence="1">
    <location>
        <begin position="157"/>
        <end position="168"/>
    </location>
</feature>